<comment type="subcellular location">
    <subcellularLocation>
        <location evidence="1">Nucleus</location>
    </subcellularLocation>
</comment>
<dbReference type="GO" id="GO:0031519">
    <property type="term" value="C:PcG protein complex"/>
    <property type="evidence" value="ECO:0007669"/>
    <property type="project" value="TreeGrafter"/>
</dbReference>
<evidence type="ECO:0000256" key="3">
    <source>
        <dbReference type="ARBA" id="ARBA00022737"/>
    </source>
</evidence>
<dbReference type="PANTHER" id="PTHR14003:SF19">
    <property type="entry name" value="YY2 TRANSCRIPTION FACTOR"/>
    <property type="match status" value="1"/>
</dbReference>
<accession>A0A9W8CJY3</accession>
<evidence type="ECO:0000313" key="11">
    <source>
        <dbReference type="EMBL" id="KAJ1645357.1"/>
    </source>
</evidence>
<keyword evidence="2" id="KW-0479">Metal-binding</keyword>
<dbReference type="InterPro" id="IPR036236">
    <property type="entry name" value="Znf_C2H2_sf"/>
</dbReference>
<feature type="domain" description="C2H2-type" evidence="10">
    <location>
        <begin position="60"/>
        <end position="87"/>
    </location>
</feature>
<evidence type="ECO:0000256" key="8">
    <source>
        <dbReference type="PROSITE-ProRule" id="PRU00042"/>
    </source>
</evidence>
<protein>
    <recommendedName>
        <fullName evidence="10">C2H2-type domain-containing protein</fullName>
    </recommendedName>
</protein>
<keyword evidence="3" id="KW-0677">Repeat</keyword>
<dbReference type="GO" id="GO:0000978">
    <property type="term" value="F:RNA polymerase II cis-regulatory region sequence-specific DNA binding"/>
    <property type="evidence" value="ECO:0007669"/>
    <property type="project" value="TreeGrafter"/>
</dbReference>
<dbReference type="GO" id="GO:0000981">
    <property type="term" value="F:DNA-binding transcription factor activity, RNA polymerase II-specific"/>
    <property type="evidence" value="ECO:0007669"/>
    <property type="project" value="TreeGrafter"/>
</dbReference>
<dbReference type="GO" id="GO:0000785">
    <property type="term" value="C:chromatin"/>
    <property type="evidence" value="ECO:0007669"/>
    <property type="project" value="TreeGrafter"/>
</dbReference>
<name>A0A9W8CJY3_9FUNG</name>
<evidence type="ECO:0000256" key="6">
    <source>
        <dbReference type="ARBA" id="ARBA00023125"/>
    </source>
</evidence>
<keyword evidence="4 8" id="KW-0863">Zinc-finger</keyword>
<dbReference type="Proteomes" id="UP001145021">
    <property type="component" value="Unassembled WGS sequence"/>
</dbReference>
<dbReference type="Gene3D" id="3.30.160.60">
    <property type="entry name" value="Classic Zinc Finger"/>
    <property type="match status" value="2"/>
</dbReference>
<dbReference type="EMBL" id="JANBOH010000110">
    <property type="protein sequence ID" value="KAJ1645357.1"/>
    <property type="molecule type" value="Genomic_DNA"/>
</dbReference>
<evidence type="ECO:0000313" key="12">
    <source>
        <dbReference type="Proteomes" id="UP001145021"/>
    </source>
</evidence>
<dbReference type="GO" id="GO:0008270">
    <property type="term" value="F:zinc ion binding"/>
    <property type="evidence" value="ECO:0007669"/>
    <property type="project" value="UniProtKB-KW"/>
</dbReference>
<feature type="region of interest" description="Disordered" evidence="9">
    <location>
        <begin position="26"/>
        <end position="59"/>
    </location>
</feature>
<evidence type="ECO:0000256" key="5">
    <source>
        <dbReference type="ARBA" id="ARBA00022833"/>
    </source>
</evidence>
<evidence type="ECO:0000256" key="1">
    <source>
        <dbReference type="ARBA" id="ARBA00004123"/>
    </source>
</evidence>
<evidence type="ECO:0000259" key="10">
    <source>
        <dbReference type="PROSITE" id="PS50157"/>
    </source>
</evidence>
<feature type="compositionally biased region" description="Low complexity" evidence="9">
    <location>
        <begin position="355"/>
        <end position="377"/>
    </location>
</feature>
<sequence length="389" mass="42171">MSHQPLQNIPVVIQLANIAAGSSVSAIKTKKTKTQNPTISKRKTGSNLSKRRDTSKERKYPCTVCDKRFTRPSSLACHQRTHTGEKPHQCNVAGCGKQFSVQSNLRRHMRIHEKTTADKKPARKRPTASPADEVNFDVQDKTTGESSDAGNMHEDAVTTPGRPQARDGLQPMTLPPLSIAPLAFTDIVWSVHSQSAATLLPIPQTAAPADALACVFASPPPMTAPVSTYPMIPPGDLHMAPKINAVLPRLAGLVPSTNAIVPEQHLWEKPCIPHFVSTPDLYPNGLMMKPIRHLNSAASTLALSAGSSTYASPVPASALHQQSLPLLFAPCTPTMPLSASTAYPMPSNNPLLADPQPLQQQQQQQQLQPTHQQQQHPGFGFFNSMHEAW</sequence>
<feature type="domain" description="C2H2-type" evidence="10">
    <location>
        <begin position="88"/>
        <end position="117"/>
    </location>
</feature>
<dbReference type="PANTHER" id="PTHR14003">
    <property type="entry name" value="TRANSCRIPTIONAL REPRESSOR PROTEIN YY"/>
    <property type="match status" value="1"/>
</dbReference>
<dbReference type="SUPFAM" id="SSF57667">
    <property type="entry name" value="beta-beta-alpha zinc fingers"/>
    <property type="match status" value="1"/>
</dbReference>
<dbReference type="PROSITE" id="PS50157">
    <property type="entry name" value="ZINC_FINGER_C2H2_2"/>
    <property type="match status" value="2"/>
</dbReference>
<comment type="caution">
    <text evidence="11">The sequence shown here is derived from an EMBL/GenBank/DDBJ whole genome shotgun (WGS) entry which is preliminary data.</text>
</comment>
<keyword evidence="5" id="KW-0862">Zinc</keyword>
<proteinExistence type="predicted"/>
<keyword evidence="6" id="KW-0238">DNA-binding</keyword>
<dbReference type="GO" id="GO:0005667">
    <property type="term" value="C:transcription regulator complex"/>
    <property type="evidence" value="ECO:0007669"/>
    <property type="project" value="TreeGrafter"/>
</dbReference>
<evidence type="ECO:0000256" key="4">
    <source>
        <dbReference type="ARBA" id="ARBA00022771"/>
    </source>
</evidence>
<organism evidence="11 12">
    <name type="scientific">Coemansia asiatica</name>
    <dbReference type="NCBI Taxonomy" id="1052880"/>
    <lineage>
        <taxon>Eukaryota</taxon>
        <taxon>Fungi</taxon>
        <taxon>Fungi incertae sedis</taxon>
        <taxon>Zoopagomycota</taxon>
        <taxon>Kickxellomycotina</taxon>
        <taxon>Kickxellomycetes</taxon>
        <taxon>Kickxellales</taxon>
        <taxon>Kickxellaceae</taxon>
        <taxon>Coemansia</taxon>
    </lineage>
</organism>
<dbReference type="Pfam" id="PF00096">
    <property type="entry name" value="zf-C2H2"/>
    <property type="match status" value="2"/>
</dbReference>
<dbReference type="FunFam" id="3.30.160.60:FF:000744">
    <property type="entry name" value="zinc finger E-box-binding homeobox 1"/>
    <property type="match status" value="1"/>
</dbReference>
<dbReference type="PROSITE" id="PS00028">
    <property type="entry name" value="ZINC_FINGER_C2H2_1"/>
    <property type="match status" value="2"/>
</dbReference>
<gene>
    <name evidence="11" type="ORF">LPJ64_003060</name>
</gene>
<evidence type="ECO:0000256" key="7">
    <source>
        <dbReference type="ARBA" id="ARBA00023242"/>
    </source>
</evidence>
<reference evidence="11" key="1">
    <citation type="submission" date="2022-07" db="EMBL/GenBank/DDBJ databases">
        <title>Phylogenomic reconstructions and comparative analyses of Kickxellomycotina fungi.</title>
        <authorList>
            <person name="Reynolds N.K."/>
            <person name="Stajich J.E."/>
            <person name="Barry K."/>
            <person name="Grigoriev I.V."/>
            <person name="Crous P."/>
            <person name="Smith M.E."/>
        </authorList>
    </citation>
    <scope>NUCLEOTIDE SEQUENCE</scope>
    <source>
        <strain evidence="11">NBRC 105413</strain>
    </source>
</reference>
<evidence type="ECO:0000256" key="9">
    <source>
        <dbReference type="SAM" id="MobiDB-lite"/>
    </source>
</evidence>
<keyword evidence="12" id="KW-1185">Reference proteome</keyword>
<feature type="region of interest" description="Disordered" evidence="9">
    <location>
        <begin position="339"/>
        <end position="379"/>
    </location>
</feature>
<feature type="compositionally biased region" description="Basic and acidic residues" evidence="9">
    <location>
        <begin position="50"/>
        <end position="59"/>
    </location>
</feature>
<dbReference type="SMART" id="SM00355">
    <property type="entry name" value="ZnF_C2H2"/>
    <property type="match status" value="2"/>
</dbReference>
<dbReference type="AlphaFoldDB" id="A0A9W8CJY3"/>
<dbReference type="FunFam" id="3.30.160.60:FF:000104">
    <property type="entry name" value="Transcriptional repressor protein YY1"/>
    <property type="match status" value="1"/>
</dbReference>
<dbReference type="InterPro" id="IPR013087">
    <property type="entry name" value="Znf_C2H2_type"/>
</dbReference>
<feature type="compositionally biased region" description="Polar residues" evidence="9">
    <location>
        <begin position="339"/>
        <end position="350"/>
    </location>
</feature>
<feature type="region of interest" description="Disordered" evidence="9">
    <location>
        <begin position="115"/>
        <end position="165"/>
    </location>
</feature>
<keyword evidence="7" id="KW-0539">Nucleus</keyword>
<evidence type="ECO:0000256" key="2">
    <source>
        <dbReference type="ARBA" id="ARBA00022723"/>
    </source>
</evidence>